<dbReference type="Proteomes" id="UP000594042">
    <property type="component" value="Chromosome"/>
</dbReference>
<evidence type="ECO:0000256" key="3">
    <source>
        <dbReference type="ARBA" id="ARBA00022692"/>
    </source>
</evidence>
<evidence type="ECO:0008006" key="9">
    <source>
        <dbReference type="Google" id="ProtNLM"/>
    </source>
</evidence>
<feature type="transmembrane region" description="Helical" evidence="6">
    <location>
        <begin position="286"/>
        <end position="307"/>
    </location>
</feature>
<keyword evidence="5 6" id="KW-0472">Membrane</keyword>
<feature type="transmembrane region" description="Helical" evidence="6">
    <location>
        <begin position="328"/>
        <end position="350"/>
    </location>
</feature>
<feature type="transmembrane region" description="Helical" evidence="6">
    <location>
        <begin position="57"/>
        <end position="77"/>
    </location>
</feature>
<feature type="transmembrane region" description="Helical" evidence="6">
    <location>
        <begin position="394"/>
        <end position="413"/>
    </location>
</feature>
<evidence type="ECO:0000256" key="6">
    <source>
        <dbReference type="SAM" id="Phobius"/>
    </source>
</evidence>
<evidence type="ECO:0000256" key="2">
    <source>
        <dbReference type="ARBA" id="ARBA00022475"/>
    </source>
</evidence>
<dbReference type="AlphaFoldDB" id="A0A7G1HXV4"/>
<organism evidence="7 8">
    <name type="scientific">Coprobacter secundus subsp. similis</name>
    <dbReference type="NCBI Taxonomy" id="2751153"/>
    <lineage>
        <taxon>Bacteria</taxon>
        <taxon>Pseudomonadati</taxon>
        <taxon>Bacteroidota</taxon>
        <taxon>Bacteroidia</taxon>
        <taxon>Bacteroidales</taxon>
        <taxon>Barnesiellaceae</taxon>
        <taxon>Coprobacter</taxon>
    </lineage>
</organism>
<dbReference type="PANTHER" id="PTHR30250">
    <property type="entry name" value="PST FAMILY PREDICTED COLANIC ACID TRANSPORTER"/>
    <property type="match status" value="1"/>
</dbReference>
<feature type="transmembrane region" description="Helical" evidence="6">
    <location>
        <begin position="146"/>
        <end position="168"/>
    </location>
</feature>
<dbReference type="KEGG" id="copr:Cop2CBH44_28230"/>
<feature type="transmembrane region" description="Helical" evidence="6">
    <location>
        <begin position="203"/>
        <end position="226"/>
    </location>
</feature>
<feature type="transmembrane region" description="Helical" evidence="6">
    <location>
        <begin position="370"/>
        <end position="387"/>
    </location>
</feature>
<evidence type="ECO:0000256" key="4">
    <source>
        <dbReference type="ARBA" id="ARBA00022989"/>
    </source>
</evidence>
<evidence type="ECO:0000313" key="8">
    <source>
        <dbReference type="Proteomes" id="UP000594042"/>
    </source>
</evidence>
<proteinExistence type="predicted"/>
<reference evidence="8" key="1">
    <citation type="submission" date="2020-07" db="EMBL/GenBank/DDBJ databases">
        <title>Complete genome sequencing of Coprobacter sp. strain 2CBH44.</title>
        <authorList>
            <person name="Sakamoto M."/>
            <person name="Murakami T."/>
            <person name="Mori H."/>
        </authorList>
    </citation>
    <scope>NUCLEOTIDE SEQUENCE [LARGE SCALE GENOMIC DNA]</scope>
    <source>
        <strain evidence="8">2CBH44</strain>
    </source>
</reference>
<dbReference type="PANTHER" id="PTHR30250:SF11">
    <property type="entry name" value="O-ANTIGEN TRANSPORTER-RELATED"/>
    <property type="match status" value="1"/>
</dbReference>
<dbReference type="InterPro" id="IPR050833">
    <property type="entry name" value="Poly_Biosynth_Transport"/>
</dbReference>
<name>A0A7G1HXV4_9BACT</name>
<keyword evidence="8" id="KW-1185">Reference proteome</keyword>
<feature type="transmembrane region" description="Helical" evidence="6">
    <location>
        <begin position="105"/>
        <end position="126"/>
    </location>
</feature>
<keyword evidence="2" id="KW-1003">Cell membrane</keyword>
<dbReference type="InterPro" id="IPR002797">
    <property type="entry name" value="Polysacc_synth"/>
</dbReference>
<dbReference type="GO" id="GO:0005886">
    <property type="term" value="C:plasma membrane"/>
    <property type="evidence" value="ECO:0007669"/>
    <property type="project" value="UniProtKB-SubCell"/>
</dbReference>
<evidence type="ECO:0000256" key="1">
    <source>
        <dbReference type="ARBA" id="ARBA00004651"/>
    </source>
</evidence>
<feature type="transmembrane region" description="Helical" evidence="6">
    <location>
        <begin position="419"/>
        <end position="441"/>
    </location>
</feature>
<dbReference type="CDD" id="cd12082">
    <property type="entry name" value="MATE_like"/>
    <property type="match status" value="1"/>
</dbReference>
<comment type="subcellular location">
    <subcellularLocation>
        <location evidence="1">Cell membrane</location>
        <topology evidence="1">Multi-pass membrane protein</topology>
    </subcellularLocation>
</comment>
<dbReference type="EMBL" id="AP023322">
    <property type="protein sequence ID" value="BCI64470.1"/>
    <property type="molecule type" value="Genomic_DNA"/>
</dbReference>
<evidence type="ECO:0000256" key="5">
    <source>
        <dbReference type="ARBA" id="ARBA00023136"/>
    </source>
</evidence>
<feature type="transmembrane region" description="Helical" evidence="6">
    <location>
        <begin position="27"/>
        <end position="45"/>
    </location>
</feature>
<dbReference type="Pfam" id="PF01943">
    <property type="entry name" value="Polysacc_synt"/>
    <property type="match status" value="1"/>
</dbReference>
<keyword evidence="3 6" id="KW-0812">Transmembrane</keyword>
<protein>
    <recommendedName>
        <fullName evidence="9">Polysaccharide biosynthesis protein</fullName>
    </recommendedName>
</protein>
<sequence length="458" mass="52269">MHLSNKTDIFLFFIKGDKRSSNLKKNVIYSFFIKILSIGISLILVPMTIDFVNPMQYGIWLTISSIVAWFSFFDIGFTNGLRNKLAEALASNNIVLAKKYISTTYAILSCIFIVLMFISILSIPHLNLVKLLNIDISLESDVQLTLILVVCHFCITFVLKIINFILLARQQPAISSLIDLIGQTLSLFAIFLLKNWILEGSLFILGLALCIPPIIVLIISTIYIFTKPYKNLRPSVHSVDLSYTKDLLGLGIKFFIIQIAAIIQFQTSNIIIARFYSMEDVTIYNISYKYFGVIYMTFMIMLQPFWSAVTDAYYKNDFNWIKNAIRRYCHIALGLILLGGLMLIFSEYAYQLWLGKNKIDIPNSVSVWTYIYYCTTMLGAIFVYFVNGIGALKIQFISSLISPFIFLLTTILMCRVLHWGIYSVLIASIIANFNGIILAPLQYYKIISKANVKNIWKS</sequence>
<gene>
    <name evidence="7" type="ORF">Cop2CBH44_28230</name>
</gene>
<feature type="transmembrane region" description="Helical" evidence="6">
    <location>
        <begin position="247"/>
        <end position="266"/>
    </location>
</feature>
<feature type="transmembrane region" description="Helical" evidence="6">
    <location>
        <begin position="180"/>
        <end position="197"/>
    </location>
</feature>
<evidence type="ECO:0000313" key="7">
    <source>
        <dbReference type="EMBL" id="BCI64470.1"/>
    </source>
</evidence>
<accession>A0A7G1HXV4</accession>
<keyword evidence="4 6" id="KW-1133">Transmembrane helix</keyword>